<protein>
    <submittedName>
        <fullName evidence="2">Uncharacterized protein</fullName>
    </submittedName>
</protein>
<proteinExistence type="predicted"/>
<reference evidence="2 3" key="1">
    <citation type="journal article" date="2019" name="Commun. Biol.">
        <title>The bagworm genome reveals a unique fibroin gene that provides high tensile strength.</title>
        <authorList>
            <person name="Kono N."/>
            <person name="Nakamura H."/>
            <person name="Ohtoshi R."/>
            <person name="Tomita M."/>
            <person name="Numata K."/>
            <person name="Arakawa K."/>
        </authorList>
    </citation>
    <scope>NUCLEOTIDE SEQUENCE [LARGE SCALE GENOMIC DNA]</scope>
</reference>
<evidence type="ECO:0000313" key="2">
    <source>
        <dbReference type="EMBL" id="GBP81864.1"/>
    </source>
</evidence>
<dbReference type="EMBL" id="BGZK01001535">
    <property type="protein sequence ID" value="GBP81864.1"/>
    <property type="molecule type" value="Genomic_DNA"/>
</dbReference>
<keyword evidence="3" id="KW-1185">Reference proteome</keyword>
<accession>A0A4C1Z463</accession>
<gene>
    <name evidence="2" type="ORF">EVAR_55064_1</name>
</gene>
<dbReference type="AlphaFoldDB" id="A0A4C1Z463"/>
<sequence>MEPSLRRRERPRKPTGAERTPLTHKLAYNHSGHITGSHTLRFRKILLMYVNLLPFKSFDDFCLLSIVRTARARGGCADDALPSFSITEREKFNMHVKKNEKEPPLRDWLPSTRIGCDCSILKRGSPGGRFPHKTPSEISVLRPYTRGRSDNRQMSRDPHQHREGLSAVWPTIDFKLFELPSLARLGLHTSDMKMMKKYGQHDNVAVSPGPDTRRQVRARRPELKYNTGLNGSAFGQRSSRWNLNQYLIIASNVIVGFPTPHRSGRAFARRLVSAADLVRPAAVLGTGQLGSDALTILYVE</sequence>
<organism evidence="2 3">
    <name type="scientific">Eumeta variegata</name>
    <name type="common">Bagworm moth</name>
    <name type="synonym">Eumeta japonica</name>
    <dbReference type="NCBI Taxonomy" id="151549"/>
    <lineage>
        <taxon>Eukaryota</taxon>
        <taxon>Metazoa</taxon>
        <taxon>Ecdysozoa</taxon>
        <taxon>Arthropoda</taxon>
        <taxon>Hexapoda</taxon>
        <taxon>Insecta</taxon>
        <taxon>Pterygota</taxon>
        <taxon>Neoptera</taxon>
        <taxon>Endopterygota</taxon>
        <taxon>Lepidoptera</taxon>
        <taxon>Glossata</taxon>
        <taxon>Ditrysia</taxon>
        <taxon>Tineoidea</taxon>
        <taxon>Psychidae</taxon>
        <taxon>Oiketicinae</taxon>
        <taxon>Eumeta</taxon>
    </lineage>
</organism>
<dbReference type="Proteomes" id="UP000299102">
    <property type="component" value="Unassembled WGS sequence"/>
</dbReference>
<evidence type="ECO:0000256" key="1">
    <source>
        <dbReference type="SAM" id="MobiDB-lite"/>
    </source>
</evidence>
<name>A0A4C1Z463_EUMVA</name>
<comment type="caution">
    <text evidence="2">The sequence shown here is derived from an EMBL/GenBank/DDBJ whole genome shotgun (WGS) entry which is preliminary data.</text>
</comment>
<feature type="region of interest" description="Disordered" evidence="1">
    <location>
        <begin position="1"/>
        <end position="23"/>
    </location>
</feature>
<evidence type="ECO:0000313" key="3">
    <source>
        <dbReference type="Proteomes" id="UP000299102"/>
    </source>
</evidence>